<evidence type="ECO:0000256" key="2">
    <source>
        <dbReference type="ARBA" id="ARBA00022741"/>
    </source>
</evidence>
<keyword evidence="6" id="KW-1185">Reference proteome</keyword>
<keyword evidence="2" id="KW-0547">Nucleotide-binding</keyword>
<protein>
    <submittedName>
        <fullName evidence="5">NitT/TauT family transport system ATP-binding protein</fullName>
    </submittedName>
</protein>
<dbReference type="Proteomes" id="UP000183954">
    <property type="component" value="Unassembled WGS sequence"/>
</dbReference>
<dbReference type="CDD" id="cd03293">
    <property type="entry name" value="ABC_NrtD_SsuB_transporters"/>
    <property type="match status" value="1"/>
</dbReference>
<dbReference type="InterPro" id="IPR027417">
    <property type="entry name" value="P-loop_NTPase"/>
</dbReference>
<dbReference type="RefSeq" id="WP_073030475.1">
    <property type="nucleotide sequence ID" value="NZ_FQXJ01000010.1"/>
</dbReference>
<proteinExistence type="predicted"/>
<dbReference type="GO" id="GO:0005524">
    <property type="term" value="F:ATP binding"/>
    <property type="evidence" value="ECO:0007669"/>
    <property type="project" value="UniProtKB-KW"/>
</dbReference>
<evidence type="ECO:0000256" key="3">
    <source>
        <dbReference type="ARBA" id="ARBA00022840"/>
    </source>
</evidence>
<dbReference type="Gene3D" id="3.40.50.300">
    <property type="entry name" value="P-loop containing nucleotide triphosphate hydrolases"/>
    <property type="match status" value="1"/>
</dbReference>
<dbReference type="InterPro" id="IPR003593">
    <property type="entry name" value="AAA+_ATPase"/>
</dbReference>
<dbReference type="AlphaFoldDB" id="A0A1M5Z4V7"/>
<dbReference type="Pfam" id="PF00005">
    <property type="entry name" value="ABC_tran"/>
    <property type="match status" value="1"/>
</dbReference>
<evidence type="ECO:0000313" key="5">
    <source>
        <dbReference type="EMBL" id="SHI19307.1"/>
    </source>
</evidence>
<dbReference type="SUPFAM" id="SSF52540">
    <property type="entry name" value="P-loop containing nucleoside triphosphate hydrolases"/>
    <property type="match status" value="1"/>
</dbReference>
<accession>A0A1M5Z4V7</accession>
<dbReference type="STRING" id="1121420.SAMN02746098_02936"/>
<evidence type="ECO:0000256" key="1">
    <source>
        <dbReference type="ARBA" id="ARBA00022448"/>
    </source>
</evidence>
<dbReference type="PANTHER" id="PTHR42788:SF13">
    <property type="entry name" value="ALIPHATIC SULFONATES IMPORT ATP-BINDING PROTEIN SSUB"/>
    <property type="match status" value="1"/>
</dbReference>
<evidence type="ECO:0000259" key="4">
    <source>
        <dbReference type="PROSITE" id="PS50893"/>
    </source>
</evidence>
<dbReference type="InterPro" id="IPR017871">
    <property type="entry name" value="ABC_transporter-like_CS"/>
</dbReference>
<keyword evidence="1" id="KW-0813">Transport</keyword>
<dbReference type="PROSITE" id="PS00211">
    <property type="entry name" value="ABC_TRANSPORTER_1"/>
    <property type="match status" value="1"/>
</dbReference>
<dbReference type="InterPro" id="IPR050166">
    <property type="entry name" value="ABC_transporter_ATP-bind"/>
</dbReference>
<dbReference type="OrthoDB" id="9801958at2"/>
<dbReference type="SMART" id="SM00382">
    <property type="entry name" value="AAA"/>
    <property type="match status" value="1"/>
</dbReference>
<evidence type="ECO:0000313" key="6">
    <source>
        <dbReference type="Proteomes" id="UP000183954"/>
    </source>
</evidence>
<dbReference type="GO" id="GO:0016887">
    <property type="term" value="F:ATP hydrolysis activity"/>
    <property type="evidence" value="ECO:0007669"/>
    <property type="project" value="InterPro"/>
</dbReference>
<dbReference type="PANTHER" id="PTHR42788">
    <property type="entry name" value="TAURINE IMPORT ATP-BINDING PROTEIN-RELATED"/>
    <property type="match status" value="1"/>
</dbReference>
<dbReference type="EMBL" id="FQXJ01000010">
    <property type="protein sequence ID" value="SHI19307.1"/>
    <property type="molecule type" value="Genomic_DNA"/>
</dbReference>
<sequence>MNDHSDGLLIIDHLHKSYCHDNTETEVLKNVTFRVGQGEIVGVVGPSGCGKSTLLHLVAGFDQDYRGDIAFCGQKITCPATERGMVFQSPQLFSWLKIKDNIAFGPKRQHMAKEDISAQTRIFLERVGMLDFLDYYPEQLSGGMQQRVALARALIMKPKLLLMDEPFSALDYQSRLEMQRLTLKLWEEYKPSILLVTHDIEEALLLADRIIVLSKGPGEIIRELSVNFDRPRDLSLIKSLSFHQLKSQILDQLSVLM</sequence>
<reference evidence="6" key="1">
    <citation type="submission" date="2016-11" db="EMBL/GenBank/DDBJ databases">
        <authorList>
            <person name="Varghese N."/>
            <person name="Submissions S."/>
        </authorList>
    </citation>
    <scope>NUCLEOTIDE SEQUENCE [LARGE SCALE GENOMIC DNA]</scope>
    <source>
        <strain evidence="6">DSM 15449</strain>
    </source>
</reference>
<gene>
    <name evidence="5" type="ORF">SAMN02746098_02936</name>
</gene>
<name>A0A1M5Z4V7_9FIRM</name>
<keyword evidence="3 5" id="KW-0067">ATP-binding</keyword>
<feature type="domain" description="ABC transporter" evidence="4">
    <location>
        <begin position="9"/>
        <end position="240"/>
    </location>
</feature>
<dbReference type="PROSITE" id="PS50893">
    <property type="entry name" value="ABC_TRANSPORTER_2"/>
    <property type="match status" value="1"/>
</dbReference>
<dbReference type="InterPro" id="IPR003439">
    <property type="entry name" value="ABC_transporter-like_ATP-bd"/>
</dbReference>
<organism evidence="5 6">
    <name type="scientific">Desulfosporosinus lacus DSM 15449</name>
    <dbReference type="NCBI Taxonomy" id="1121420"/>
    <lineage>
        <taxon>Bacteria</taxon>
        <taxon>Bacillati</taxon>
        <taxon>Bacillota</taxon>
        <taxon>Clostridia</taxon>
        <taxon>Eubacteriales</taxon>
        <taxon>Desulfitobacteriaceae</taxon>
        <taxon>Desulfosporosinus</taxon>
    </lineage>
</organism>